<evidence type="ECO:0000256" key="1">
    <source>
        <dbReference type="ARBA" id="ARBA00013260"/>
    </source>
</evidence>
<name>A0A152A3F7_TIELA</name>
<evidence type="ECO:0000313" key="7">
    <source>
        <dbReference type="Proteomes" id="UP000076078"/>
    </source>
</evidence>
<protein>
    <recommendedName>
        <fullName evidence="1">peptidyl-tRNA hydrolase</fullName>
        <ecNumber evidence="1">3.1.1.29</ecNumber>
    </recommendedName>
</protein>
<dbReference type="InParanoid" id="A0A152A3F7"/>
<evidence type="ECO:0000256" key="3">
    <source>
        <dbReference type="ARBA" id="ARBA00022801"/>
    </source>
</evidence>
<keyword evidence="4" id="KW-0694">RNA-binding</keyword>
<dbReference type="InterPro" id="IPR018171">
    <property type="entry name" value="Pept_tRNA_hydro_CS"/>
</dbReference>
<dbReference type="OrthoDB" id="1711136at2759"/>
<gene>
    <name evidence="6" type="ORF">DLAC_02776</name>
</gene>
<comment type="similarity">
    <text evidence="5">Belongs to the PTH family.</text>
</comment>
<reference evidence="6 7" key="1">
    <citation type="submission" date="2015-12" db="EMBL/GenBank/DDBJ databases">
        <title>Dictyostelia acquired genes for synthesis and detection of signals that induce cell-type specialization by lateral gene transfer from prokaryotes.</title>
        <authorList>
            <person name="Gloeckner G."/>
            <person name="Schaap P."/>
        </authorList>
    </citation>
    <scope>NUCLEOTIDE SEQUENCE [LARGE SCALE GENOMIC DNA]</scope>
    <source>
        <strain evidence="6 7">TK</strain>
    </source>
</reference>
<proteinExistence type="inferred from homology"/>
<dbReference type="OMA" id="FGTCRFK"/>
<evidence type="ECO:0000313" key="6">
    <source>
        <dbReference type="EMBL" id="KYR00734.1"/>
    </source>
</evidence>
<dbReference type="STRING" id="361077.A0A152A3F7"/>
<accession>A0A152A3F7</accession>
<dbReference type="EC" id="3.1.1.29" evidence="1"/>
<dbReference type="HAMAP" id="MF_00083">
    <property type="entry name" value="Pept_tRNA_hydro_bact"/>
    <property type="match status" value="1"/>
</dbReference>
<dbReference type="AlphaFoldDB" id="A0A152A3F7"/>
<sequence>MKSLFYNQKSINGIQYIKRYYTLLNQPIPTKVTNIIDNSPPSKNNSTTPLLINKYKCKSQLIFENTDKTQTLESVRCGAPSDRVRAKHRYLIVGLGNPGDKYTNNRHNIGFKAIDNFANQLNTTITQNKNHCLLQIIHAELDDHLSHKEHIDNYRIKQQRHKLLMESQQQQLQVNITQPDNEQIPKIEKPTEFIKPSKVVYEIILMKPQKYMNLSGGSVKGIMTNYNVPSENILILLDDATMDVGLVRMRSKGGSGGQKGMDDIIKRVGGEKVNRIKIGVGIPGSGEILTDFVLKNFNLEEQQKMKPALDRVSRSILLFIEKGSNYAMNLVNK</sequence>
<dbReference type="FunCoup" id="A0A152A3F7">
    <property type="interactions" value="4"/>
</dbReference>
<dbReference type="NCBIfam" id="TIGR00447">
    <property type="entry name" value="pth"/>
    <property type="match status" value="1"/>
</dbReference>
<dbReference type="SUPFAM" id="SSF53178">
    <property type="entry name" value="Peptidyl-tRNA hydrolase-like"/>
    <property type="match status" value="1"/>
</dbReference>
<dbReference type="Gene3D" id="3.40.50.1470">
    <property type="entry name" value="Peptidyl-tRNA hydrolase"/>
    <property type="match status" value="1"/>
</dbReference>
<keyword evidence="3 6" id="KW-0378">Hydrolase</keyword>
<dbReference type="GO" id="GO:0000049">
    <property type="term" value="F:tRNA binding"/>
    <property type="evidence" value="ECO:0007669"/>
    <property type="project" value="UniProtKB-KW"/>
</dbReference>
<dbReference type="Proteomes" id="UP000076078">
    <property type="component" value="Unassembled WGS sequence"/>
</dbReference>
<dbReference type="InterPro" id="IPR001328">
    <property type="entry name" value="Pept_tRNA_hydro"/>
</dbReference>
<dbReference type="PANTHER" id="PTHR17224:SF1">
    <property type="entry name" value="PEPTIDYL-TRNA HYDROLASE"/>
    <property type="match status" value="1"/>
</dbReference>
<comment type="caution">
    <text evidence="6">The sequence shown here is derived from an EMBL/GenBank/DDBJ whole genome shotgun (WGS) entry which is preliminary data.</text>
</comment>
<keyword evidence="7" id="KW-1185">Reference proteome</keyword>
<dbReference type="GO" id="GO:0004045">
    <property type="term" value="F:peptidyl-tRNA hydrolase activity"/>
    <property type="evidence" value="ECO:0007669"/>
    <property type="project" value="UniProtKB-EC"/>
</dbReference>
<organism evidence="6 7">
    <name type="scientific">Tieghemostelium lacteum</name>
    <name type="common">Slime mold</name>
    <name type="synonym">Dictyostelium lacteum</name>
    <dbReference type="NCBI Taxonomy" id="361077"/>
    <lineage>
        <taxon>Eukaryota</taxon>
        <taxon>Amoebozoa</taxon>
        <taxon>Evosea</taxon>
        <taxon>Eumycetozoa</taxon>
        <taxon>Dictyostelia</taxon>
        <taxon>Dictyosteliales</taxon>
        <taxon>Raperosteliaceae</taxon>
        <taxon>Tieghemostelium</taxon>
    </lineage>
</organism>
<keyword evidence="2" id="KW-0820">tRNA-binding</keyword>
<dbReference type="InterPro" id="IPR036416">
    <property type="entry name" value="Pept_tRNA_hydro_sf"/>
</dbReference>
<dbReference type="Pfam" id="PF01195">
    <property type="entry name" value="Pept_tRNA_hydro"/>
    <property type="match status" value="2"/>
</dbReference>
<evidence type="ECO:0000256" key="5">
    <source>
        <dbReference type="ARBA" id="ARBA00038063"/>
    </source>
</evidence>
<dbReference type="PROSITE" id="PS01195">
    <property type="entry name" value="PEPT_TRNA_HYDROL_1"/>
    <property type="match status" value="1"/>
</dbReference>
<evidence type="ECO:0000256" key="2">
    <source>
        <dbReference type="ARBA" id="ARBA00022555"/>
    </source>
</evidence>
<dbReference type="EMBL" id="LODT01000013">
    <property type="protein sequence ID" value="KYR00734.1"/>
    <property type="molecule type" value="Genomic_DNA"/>
</dbReference>
<dbReference type="PANTHER" id="PTHR17224">
    <property type="entry name" value="PEPTIDYL-TRNA HYDROLASE"/>
    <property type="match status" value="1"/>
</dbReference>
<evidence type="ECO:0000256" key="4">
    <source>
        <dbReference type="ARBA" id="ARBA00022884"/>
    </source>
</evidence>